<evidence type="ECO:0000313" key="2">
    <source>
        <dbReference type="Proteomes" id="UP001476807"/>
    </source>
</evidence>
<sequence>MKTTEIKEIRDSIVEAMKISAQKLILQKKELGQPIVISENGVIKTISPDKIK</sequence>
<organism evidence="1 2">
    <name type="scientific">Pontibacter populi</name>
    <dbReference type="NCBI Taxonomy" id="890055"/>
    <lineage>
        <taxon>Bacteria</taxon>
        <taxon>Pseudomonadati</taxon>
        <taxon>Bacteroidota</taxon>
        <taxon>Cytophagia</taxon>
        <taxon>Cytophagales</taxon>
        <taxon>Hymenobacteraceae</taxon>
        <taxon>Pontibacter</taxon>
    </lineage>
</organism>
<protein>
    <submittedName>
        <fullName evidence="1">Uncharacterized protein</fullName>
    </submittedName>
</protein>
<name>A0ABV1RPE4_9BACT</name>
<dbReference type="EMBL" id="JBEOKT010000002">
    <property type="protein sequence ID" value="MER2996253.1"/>
    <property type="molecule type" value="Genomic_DNA"/>
</dbReference>
<dbReference type="RefSeq" id="WP_350410466.1">
    <property type="nucleotide sequence ID" value="NZ_JBEOKT010000002.1"/>
</dbReference>
<proteinExistence type="predicted"/>
<dbReference type="Proteomes" id="UP001476807">
    <property type="component" value="Unassembled WGS sequence"/>
</dbReference>
<comment type="caution">
    <text evidence="1">The sequence shown here is derived from an EMBL/GenBank/DDBJ whole genome shotgun (WGS) entry which is preliminary data.</text>
</comment>
<keyword evidence="2" id="KW-1185">Reference proteome</keyword>
<gene>
    <name evidence="1" type="ORF">ABS362_01770</name>
</gene>
<reference evidence="1 2" key="1">
    <citation type="submission" date="2024-06" db="EMBL/GenBank/DDBJ databases">
        <title>Pontibacter populi HYL7-15.</title>
        <authorList>
            <person name="Kim M.K."/>
        </authorList>
    </citation>
    <scope>NUCLEOTIDE SEQUENCE [LARGE SCALE GENOMIC DNA]</scope>
    <source>
        <strain evidence="1 2">HYL7-15</strain>
    </source>
</reference>
<evidence type="ECO:0000313" key="1">
    <source>
        <dbReference type="EMBL" id="MER2996253.1"/>
    </source>
</evidence>
<accession>A0ABV1RPE4</accession>